<sequence>MGNCCGSVSDNGIASTSPRPSPPRRRRWPGLTRSATGSEKTMRKQRNGLKFTPLAVTNMPFLMSRGKASSKPIHGTAVVTALPTASLMDGDAATLATPIHKQGVHVTTTTPHGASASGFDLLMPDLFSVSASSFSALLESFDMGDHSEGSINTCRDGEGQSSLVEVSQPTQSLRGNTQMHSDMDMTSELELLSFDRTGRRSERWGCSELDHSRLHQLIIREAEVRASLTVVYMNLHQQLLLRLTRERLIAVHLGMLQRYQSEWTVQCMCWIMALESVVREGVARERWAERAVLVRRVGSSRVSPSPSSLTRDDAMPGTADSHVVKRQDSLPHVLNLYTTADLTPSEGAAEDDTWSMRSQSMRAFSSPAPSALHQQQQQQQQQQQLSALSGSRSASAELTAGLHSVPRVSARHASSSVSSSASGLRSPLLTRSVTAAQQAQRYRIVRGPQLPVDEGHPRALGACVCVPEADA</sequence>
<evidence type="ECO:0000256" key="1">
    <source>
        <dbReference type="SAM" id="MobiDB-lite"/>
    </source>
</evidence>
<evidence type="ECO:0000313" key="5">
    <source>
        <dbReference type="Proteomes" id="UP001500493"/>
    </source>
</evidence>
<protein>
    <submittedName>
        <fullName evidence="3">Uncharacterized protein</fullName>
    </submittedName>
</protein>
<comment type="caution">
    <text evidence="3">The sequence shown here is derived from an EMBL/GenBank/DDBJ whole genome shotgun (WGS) entry which is preliminary data.</text>
</comment>
<proteinExistence type="predicted"/>
<feature type="compositionally biased region" description="Low complexity" evidence="1">
    <location>
        <begin position="300"/>
        <end position="309"/>
    </location>
</feature>
<evidence type="ECO:0000313" key="3">
    <source>
        <dbReference type="EMBL" id="KAL0531043.1"/>
    </source>
</evidence>
<evidence type="ECO:0000313" key="4">
    <source>
        <dbReference type="Proteomes" id="UP001443563"/>
    </source>
</evidence>
<gene>
    <name evidence="2" type="ORF">Q4I29_000620</name>
    <name evidence="3" type="ORF">Q4I32_000704</name>
</gene>
<reference evidence="3 4" key="1">
    <citation type="submission" date="2024-02" db="EMBL/GenBank/DDBJ databases">
        <title>FIRST GENOME SEQUENCES OF Leishmania (Viannia) shawi, Leishmania (Viannia) lindenbergi AND Leishmania (Viannia) utingensis.</title>
        <authorList>
            <person name="Resadore F."/>
            <person name="Custodio M.G.F."/>
            <person name="Boite M.C."/>
            <person name="Cupolillo E."/>
            <person name="Ferreira G.E.M."/>
        </authorList>
    </citation>
    <scope>NUCLEOTIDE SEQUENCE</scope>
    <source>
        <strain evidence="2 4">MCEB/BR/1984/M8408</strain>
        <strain evidence="3">MHOM/BR/2013/18 LTA MLF</strain>
    </source>
</reference>
<dbReference type="Proteomes" id="UP001443563">
    <property type="component" value="Unassembled WGS sequence"/>
</dbReference>
<name>A0AAW3CAY2_9TRYP</name>
<keyword evidence="4" id="KW-1185">Reference proteome</keyword>
<organism evidence="3 5">
    <name type="scientific">Leishmania shawi</name>
    <dbReference type="NCBI Taxonomy" id="5680"/>
    <lineage>
        <taxon>Eukaryota</taxon>
        <taxon>Discoba</taxon>
        <taxon>Euglenozoa</taxon>
        <taxon>Kinetoplastea</taxon>
        <taxon>Metakinetoplastina</taxon>
        <taxon>Trypanosomatida</taxon>
        <taxon>Trypanosomatidae</taxon>
        <taxon>Leishmaniinae</taxon>
        <taxon>Leishmania</taxon>
        <taxon>Leishmania guyanensis species complex</taxon>
    </lineage>
</organism>
<feature type="region of interest" description="Disordered" evidence="1">
    <location>
        <begin position="344"/>
        <end position="394"/>
    </location>
</feature>
<feature type="region of interest" description="Disordered" evidence="1">
    <location>
        <begin position="1"/>
        <end position="46"/>
    </location>
</feature>
<dbReference type="AlphaFoldDB" id="A0AAW3CAY2"/>
<dbReference type="EMBL" id="JBAMZM010000002">
    <property type="protein sequence ID" value="KAL0513550.1"/>
    <property type="molecule type" value="Genomic_DNA"/>
</dbReference>
<dbReference type="EMBL" id="JBAMZJ010000002">
    <property type="protein sequence ID" value="KAL0531043.1"/>
    <property type="molecule type" value="Genomic_DNA"/>
</dbReference>
<feature type="compositionally biased region" description="Polar residues" evidence="1">
    <location>
        <begin position="1"/>
        <end position="16"/>
    </location>
</feature>
<feature type="compositionally biased region" description="Low complexity" evidence="1">
    <location>
        <begin position="374"/>
        <end position="394"/>
    </location>
</feature>
<accession>A0AAW3CAY2</accession>
<feature type="region of interest" description="Disordered" evidence="1">
    <location>
        <begin position="300"/>
        <end position="320"/>
    </location>
</feature>
<dbReference type="Proteomes" id="UP001500493">
    <property type="component" value="Unassembled WGS sequence"/>
</dbReference>
<evidence type="ECO:0000313" key="2">
    <source>
        <dbReference type="EMBL" id="KAL0513550.1"/>
    </source>
</evidence>